<dbReference type="Pfam" id="PF17818">
    <property type="entry name" value="KCT2"/>
    <property type="match status" value="1"/>
</dbReference>
<feature type="compositionally biased region" description="Basic and acidic residues" evidence="1">
    <location>
        <begin position="444"/>
        <end position="455"/>
    </location>
</feature>
<organism evidence="3 4">
    <name type="scientific">Argiope bruennichi</name>
    <name type="common">Wasp spider</name>
    <name type="synonym">Aranea bruennichi</name>
    <dbReference type="NCBI Taxonomy" id="94029"/>
    <lineage>
        <taxon>Eukaryota</taxon>
        <taxon>Metazoa</taxon>
        <taxon>Ecdysozoa</taxon>
        <taxon>Arthropoda</taxon>
        <taxon>Chelicerata</taxon>
        <taxon>Arachnida</taxon>
        <taxon>Araneae</taxon>
        <taxon>Araneomorphae</taxon>
        <taxon>Entelegynae</taxon>
        <taxon>Araneoidea</taxon>
        <taxon>Araneidae</taxon>
        <taxon>Argiope</taxon>
    </lineage>
</organism>
<keyword evidence="4" id="KW-1185">Reference proteome</keyword>
<feature type="compositionally biased region" description="Basic and acidic residues" evidence="1">
    <location>
        <begin position="597"/>
        <end position="606"/>
    </location>
</feature>
<evidence type="ECO:0000256" key="2">
    <source>
        <dbReference type="SAM" id="Phobius"/>
    </source>
</evidence>
<feature type="compositionally biased region" description="Basic and acidic residues" evidence="1">
    <location>
        <begin position="562"/>
        <end position="573"/>
    </location>
</feature>
<dbReference type="InterPro" id="IPR037645">
    <property type="entry name" value="KCT2"/>
</dbReference>
<dbReference type="PANTHER" id="PTHR16502:SF0">
    <property type="entry name" value="KERATINOCYTE-ASSOCIATED TRANSMEMBRANE PROTEIN 2"/>
    <property type="match status" value="1"/>
</dbReference>
<keyword evidence="2" id="KW-0812">Transmembrane</keyword>
<comment type="caution">
    <text evidence="3">The sequence shown here is derived from an EMBL/GenBank/DDBJ whole genome shotgun (WGS) entry which is preliminary data.</text>
</comment>
<reference evidence="3" key="1">
    <citation type="journal article" date="2020" name="bioRxiv">
        <title>Chromosome-level reference genome of the European wasp spider Argiope bruennichi: a resource for studies on range expansion and evolutionary adaptation.</title>
        <authorList>
            <person name="Sheffer M.M."/>
            <person name="Hoppe A."/>
            <person name="Krehenwinkel H."/>
            <person name="Uhl G."/>
            <person name="Kuss A.W."/>
            <person name="Jensen L."/>
            <person name="Jensen C."/>
            <person name="Gillespie R.G."/>
            <person name="Hoff K.J."/>
            <person name="Prost S."/>
        </authorList>
    </citation>
    <scope>NUCLEOTIDE SEQUENCE</scope>
</reference>
<proteinExistence type="predicted"/>
<gene>
    <name evidence="3" type="ORF">HNY73_019411</name>
</gene>
<dbReference type="EMBL" id="JABXBU010002228">
    <property type="protein sequence ID" value="KAF8772065.1"/>
    <property type="molecule type" value="Genomic_DNA"/>
</dbReference>
<keyword evidence="2" id="KW-1133">Transmembrane helix</keyword>
<feature type="region of interest" description="Disordered" evidence="1">
    <location>
        <begin position="553"/>
        <end position="629"/>
    </location>
</feature>
<feature type="compositionally biased region" description="Polar residues" evidence="1">
    <location>
        <begin position="574"/>
        <end position="593"/>
    </location>
</feature>
<dbReference type="Proteomes" id="UP000807504">
    <property type="component" value="Unassembled WGS sequence"/>
</dbReference>
<keyword evidence="2" id="KW-0472">Membrane</keyword>
<dbReference type="PANTHER" id="PTHR16502">
    <property type="entry name" value="KERATINOCYTE-ASSOCIATED TRANSMEMBRANE PROTEIN 2"/>
    <property type="match status" value="1"/>
</dbReference>
<feature type="compositionally biased region" description="Polar residues" evidence="1">
    <location>
        <begin position="607"/>
        <end position="629"/>
    </location>
</feature>
<feature type="transmembrane region" description="Helical" evidence="2">
    <location>
        <begin position="737"/>
        <end position="755"/>
    </location>
</feature>
<reference evidence="3" key="2">
    <citation type="submission" date="2020-06" db="EMBL/GenBank/DDBJ databases">
        <authorList>
            <person name="Sheffer M."/>
        </authorList>
    </citation>
    <scope>NUCLEOTIDE SEQUENCE</scope>
</reference>
<evidence type="ECO:0000313" key="4">
    <source>
        <dbReference type="Proteomes" id="UP000807504"/>
    </source>
</evidence>
<protein>
    <submittedName>
        <fullName evidence="3">Trans-Golgi network integral membrane protein like</fullName>
    </submittedName>
</protein>
<feature type="region of interest" description="Disordered" evidence="1">
    <location>
        <begin position="659"/>
        <end position="693"/>
    </location>
</feature>
<feature type="region of interest" description="Disordered" evidence="1">
    <location>
        <begin position="189"/>
        <end position="208"/>
    </location>
</feature>
<dbReference type="AlphaFoldDB" id="A0A8T0EJM4"/>
<name>A0A8T0EJM4_ARGBR</name>
<sequence length="787" mass="87000">MQFIAELNRNKCSVPSQVQLPFDTTKVNNFEYLSTYLEICQMTELAKRNKEAVVLCKEIFDNIRSISCPTKIALPDINVKLSENVCKDINAKKDSIPEDDKSLLKRLTDGFLCDIMCDSEFEKACQVLLWSFEVQKLIASVANAQEPEQPNAQENEGDANGVANVQEPEQHNAQENEGDINGVANVQEPEQPNAQENGGDINDNFRQDNAVDNVNPLQVSIASENGKKSTKEAKDVNGVIEPNGVIGVSEPHILEDNPEQKLGVKVISDKNGKQEKLVSKDKEVILGNQTLPKAEIPDGASKSTNNFKTSNTLFHQISVVQTSNSDAETEPMSETTKVGSDVQDINKQVQSNVVNMLVAQQDEVNTGNVLSQGPATNVAIDEESQDINVNIVHKDTNIKEHPQDNSNVLAKENVSLNDGNVPNTEILDQTVQKDQNSKFFKNNELPHESGNEKKPNNAATSLHNDGQIASDVVNTLAQNKFQSTSSGADKFAEETGVPSTDRQTIKDTTQQKLVHVAIQNKTGIARNGSKTDQTQINSGLKKVEVQDHINTDKYAPGLITDDGTKNTLKDQQKTKVAQQTEETDNAIPSSTGTAIAVDEKHPENGQKSKATVINPDSKSVPPNSLTETLTKSTVALEKMEGGSDLRQPADEEADHFEDLENTEDEEYSRPEYDGGLYEVSKNKESNPNVPSPITIDKEIITSQNERPIEFPSRNSFGQDTNDIQMIAAFPEQEDSHFFFYFLSIVLILMAGYLIFHNKQKIIALIVEGRHERNRRSHRIGYKKLETK</sequence>
<feature type="region of interest" description="Disordered" evidence="1">
    <location>
        <begin position="483"/>
        <end position="504"/>
    </location>
</feature>
<evidence type="ECO:0000313" key="3">
    <source>
        <dbReference type="EMBL" id="KAF8772065.1"/>
    </source>
</evidence>
<evidence type="ECO:0000256" key="1">
    <source>
        <dbReference type="SAM" id="MobiDB-lite"/>
    </source>
</evidence>
<feature type="region of interest" description="Disordered" evidence="1">
    <location>
        <begin position="441"/>
        <end position="462"/>
    </location>
</feature>
<accession>A0A8T0EJM4</accession>